<proteinExistence type="predicted"/>
<protein>
    <submittedName>
        <fullName evidence="2">Uncharacterized protein</fullName>
    </submittedName>
</protein>
<accession>A0A2G5CT07</accession>
<organism evidence="2 3">
    <name type="scientific">Aquilegia coerulea</name>
    <name type="common">Rocky mountain columbine</name>
    <dbReference type="NCBI Taxonomy" id="218851"/>
    <lineage>
        <taxon>Eukaryota</taxon>
        <taxon>Viridiplantae</taxon>
        <taxon>Streptophyta</taxon>
        <taxon>Embryophyta</taxon>
        <taxon>Tracheophyta</taxon>
        <taxon>Spermatophyta</taxon>
        <taxon>Magnoliopsida</taxon>
        <taxon>Ranunculales</taxon>
        <taxon>Ranunculaceae</taxon>
        <taxon>Thalictroideae</taxon>
        <taxon>Aquilegia</taxon>
    </lineage>
</organism>
<dbReference type="Proteomes" id="UP000230069">
    <property type="component" value="Unassembled WGS sequence"/>
</dbReference>
<evidence type="ECO:0000313" key="2">
    <source>
        <dbReference type="EMBL" id="PIA34424.1"/>
    </source>
</evidence>
<gene>
    <name evidence="2" type="ORF">AQUCO_03800205v1</name>
</gene>
<keyword evidence="1" id="KW-0812">Transmembrane</keyword>
<name>A0A2G5CT07_AQUCA</name>
<evidence type="ECO:0000313" key="3">
    <source>
        <dbReference type="Proteomes" id="UP000230069"/>
    </source>
</evidence>
<keyword evidence="1" id="KW-1133">Transmembrane helix</keyword>
<dbReference type="AlphaFoldDB" id="A0A2G5CT07"/>
<feature type="transmembrane region" description="Helical" evidence="1">
    <location>
        <begin position="33"/>
        <end position="50"/>
    </location>
</feature>
<dbReference type="EMBL" id="KZ305055">
    <property type="protein sequence ID" value="PIA34424.1"/>
    <property type="molecule type" value="Genomic_DNA"/>
</dbReference>
<reference evidence="2 3" key="1">
    <citation type="submission" date="2017-09" db="EMBL/GenBank/DDBJ databases">
        <title>WGS assembly of Aquilegia coerulea Goldsmith.</title>
        <authorList>
            <person name="Hodges S."/>
            <person name="Kramer E."/>
            <person name="Nordborg M."/>
            <person name="Tomkins J."/>
            <person name="Borevitz J."/>
            <person name="Derieg N."/>
            <person name="Yan J."/>
            <person name="Mihaltcheva S."/>
            <person name="Hayes R.D."/>
            <person name="Rokhsar D."/>
        </authorList>
    </citation>
    <scope>NUCLEOTIDE SEQUENCE [LARGE SCALE GENOMIC DNA]</scope>
    <source>
        <strain evidence="3">cv. Goldsmith</strain>
    </source>
</reference>
<evidence type="ECO:0000256" key="1">
    <source>
        <dbReference type="SAM" id="Phobius"/>
    </source>
</evidence>
<dbReference type="InParanoid" id="A0A2G5CT07"/>
<sequence length="103" mass="11793">MVICGNSITFLSIYVHKDLMKYPSSSNEKCIEYIYIFFFAILVFHTKIYFTDWCKAIVKACQNGSFALKNWREALSTTCGLVQRHKHCAGQNGPLTLFSTNQP</sequence>
<keyword evidence="1" id="KW-0472">Membrane</keyword>
<keyword evidence="3" id="KW-1185">Reference proteome</keyword>